<dbReference type="EMBL" id="JAWRCP010000001">
    <property type="protein sequence ID" value="MDW6092791.1"/>
    <property type="molecule type" value="Genomic_DNA"/>
</dbReference>
<dbReference type="Pfam" id="PF00266">
    <property type="entry name" value="Aminotran_5"/>
    <property type="match status" value="1"/>
</dbReference>
<reference evidence="3 4" key="1">
    <citation type="submission" date="2023-11" db="EMBL/GenBank/DDBJ databases">
        <title>Plant-associative lifestyle of Vibrio porteresiae and its evolutionary dynamics.</title>
        <authorList>
            <person name="Rameshkumar N."/>
            <person name="Kirti K."/>
        </authorList>
    </citation>
    <scope>NUCLEOTIDE SEQUENCE [LARGE SCALE GENOMIC DNA]</scope>
    <source>
        <strain evidence="3 4">MSSRF7</strain>
    </source>
</reference>
<gene>
    <name evidence="3" type="ORF">SBX64_09560</name>
</gene>
<dbReference type="InterPro" id="IPR015424">
    <property type="entry name" value="PyrdxlP-dep_Trfase"/>
</dbReference>
<dbReference type="InterPro" id="IPR015421">
    <property type="entry name" value="PyrdxlP-dep_Trfase_major"/>
</dbReference>
<evidence type="ECO:0000259" key="2">
    <source>
        <dbReference type="Pfam" id="PF00266"/>
    </source>
</evidence>
<sequence length="410" mass="45484">MHFTPEAVRQQFPVFRQNEPRLPLFFDGPGGSQVPAVVGEKITQYWSGGTANLGGYYPTSVQTGQLVAQARGMVQAFLNAPAPDNIVFGANMTTLTFHMSRILSREWQHGDEVIVTALDHYANVSSWQQAAVDRGAVIHQARIDEHQCSLDVEHLLALINERTRLVAVTYASNTTGSIVDLRRIIAAAHQVGALVYVDAVHFAPHQLIDVQALDCDFLVCSAYKFYGPHVGILYVAPRWLAHFEPYKVEPAPNVGPGRFETGTLNFEGLAGVIGTIEYLAQWGDTDASLRIRLAESFAQYQQHEQQLCELFLSLMHTLPSVRLLGADIADSSVRTPTFALHFAHRTPASVAQALGEQNMCVWHGHFYALGLVRQLGLEDQGGVLRIGMMHYNTEAEIHHLFEHLQRLEQG</sequence>
<protein>
    <submittedName>
        <fullName evidence="3">Cysteine desulfurase-like protein</fullName>
    </submittedName>
</protein>
<feature type="domain" description="Aminotransferase class V" evidence="2">
    <location>
        <begin position="25"/>
        <end position="400"/>
    </location>
</feature>
<dbReference type="RefSeq" id="WP_038178349.1">
    <property type="nucleotide sequence ID" value="NZ_AP024903.1"/>
</dbReference>
<comment type="caution">
    <text evidence="3">The sequence shown here is derived from an EMBL/GenBank/DDBJ whole genome shotgun (WGS) entry which is preliminary data.</text>
</comment>
<dbReference type="Gene3D" id="3.90.1150.10">
    <property type="entry name" value="Aspartate Aminotransferase, domain 1"/>
    <property type="match status" value="1"/>
</dbReference>
<dbReference type="NCBIfam" id="TIGR01976">
    <property type="entry name" value="am_tr_V_VC1184"/>
    <property type="match status" value="1"/>
</dbReference>
<accession>A0ABU4ITQ8</accession>
<dbReference type="InterPro" id="IPR011340">
    <property type="entry name" value="Cys_dSase-rel"/>
</dbReference>
<evidence type="ECO:0000313" key="3">
    <source>
        <dbReference type="EMBL" id="MDW6092791.1"/>
    </source>
</evidence>
<name>A0ABU4ITQ8_9VIBR</name>
<evidence type="ECO:0000313" key="4">
    <source>
        <dbReference type="Proteomes" id="UP001279860"/>
    </source>
</evidence>
<proteinExistence type="predicted"/>
<dbReference type="SUPFAM" id="SSF53383">
    <property type="entry name" value="PLP-dependent transferases"/>
    <property type="match status" value="1"/>
</dbReference>
<keyword evidence="1" id="KW-0663">Pyridoxal phosphate</keyword>
<keyword evidence="4" id="KW-1185">Reference proteome</keyword>
<dbReference type="Proteomes" id="UP001279860">
    <property type="component" value="Unassembled WGS sequence"/>
</dbReference>
<dbReference type="PANTHER" id="PTHR43586:SF21">
    <property type="entry name" value="PYRIDOXAL PHOSPHATE (PLP)-DEPENDENT ASPARTATE AMINOTRANSFERASE SUPERFAMILY"/>
    <property type="match status" value="1"/>
</dbReference>
<organism evidence="3 4">
    <name type="scientific">Vibrio rhizosphaerae</name>
    <dbReference type="NCBI Taxonomy" id="398736"/>
    <lineage>
        <taxon>Bacteria</taxon>
        <taxon>Pseudomonadati</taxon>
        <taxon>Pseudomonadota</taxon>
        <taxon>Gammaproteobacteria</taxon>
        <taxon>Vibrionales</taxon>
        <taxon>Vibrionaceae</taxon>
        <taxon>Vibrio</taxon>
    </lineage>
</organism>
<dbReference type="InterPro" id="IPR000192">
    <property type="entry name" value="Aminotrans_V_dom"/>
</dbReference>
<evidence type="ECO:0000256" key="1">
    <source>
        <dbReference type="ARBA" id="ARBA00022898"/>
    </source>
</evidence>
<dbReference type="Gene3D" id="3.40.640.10">
    <property type="entry name" value="Type I PLP-dependent aspartate aminotransferase-like (Major domain)"/>
    <property type="match status" value="1"/>
</dbReference>
<dbReference type="InterPro" id="IPR015422">
    <property type="entry name" value="PyrdxlP-dep_Trfase_small"/>
</dbReference>
<dbReference type="PANTHER" id="PTHR43586">
    <property type="entry name" value="CYSTEINE DESULFURASE"/>
    <property type="match status" value="1"/>
</dbReference>